<feature type="region of interest" description="Disordered" evidence="1">
    <location>
        <begin position="213"/>
        <end position="237"/>
    </location>
</feature>
<evidence type="ECO:0000313" key="2">
    <source>
        <dbReference type="EMBL" id="AKJ72444.1"/>
    </source>
</evidence>
<evidence type="ECO:0000256" key="1">
    <source>
        <dbReference type="SAM" id="MobiDB-lite"/>
    </source>
</evidence>
<dbReference type="KEGG" id="vg:26517367"/>
<proteinExistence type="predicted"/>
<dbReference type="Proteomes" id="UP000202743">
    <property type="component" value="Segment"/>
</dbReference>
<evidence type="ECO:0008006" key="4">
    <source>
        <dbReference type="Google" id="ProtNLM"/>
    </source>
</evidence>
<dbReference type="EMBL" id="KR063278">
    <property type="protein sequence ID" value="AKJ72444.1"/>
    <property type="molecule type" value="Genomic_DNA"/>
</dbReference>
<organism evidence="2 3">
    <name type="scientific">Gordonia phage GMA7</name>
    <dbReference type="NCBI Taxonomy" id="1647286"/>
    <lineage>
        <taxon>Viruses</taxon>
        <taxon>Duplodnaviria</taxon>
        <taxon>Heunggongvirae</taxon>
        <taxon>Uroviricota</taxon>
        <taxon>Caudoviricetes</taxon>
        <taxon>Getseptimavirus</taxon>
        <taxon>Getseptimavirus GMA7</taxon>
    </lineage>
</organism>
<evidence type="ECO:0000313" key="3">
    <source>
        <dbReference type="Proteomes" id="UP000202743"/>
    </source>
</evidence>
<protein>
    <recommendedName>
        <fullName evidence="4">Capsid maturation protease</fullName>
    </recommendedName>
</protein>
<keyword evidence="3" id="KW-1185">Reference proteome</keyword>
<dbReference type="GeneID" id="26517367"/>
<accession>A0A0K0N695</accession>
<dbReference type="RefSeq" id="YP_009189144.1">
    <property type="nucleotide sequence ID" value="NC_028673.1"/>
</dbReference>
<name>A0A0K0N695_9CAUD</name>
<feature type="compositionally biased region" description="Low complexity" evidence="1">
    <location>
        <begin position="226"/>
        <end position="237"/>
    </location>
</feature>
<dbReference type="OrthoDB" id="5344at10239"/>
<reference evidence="2 3" key="1">
    <citation type="journal article" date="2015" name="PLoS ONE">
        <title>Lysis to Kill: Evaluation of the Lytic Abilities, and Genomics of Nine Bacteriophages Infective for Gordonia spp. and Their Potential Use in Activated Sludge Foam Biocontrol.</title>
        <authorList>
            <person name="Dyson Z.A."/>
            <person name="Tucci J."/>
            <person name="Seviour R.J."/>
            <person name="Petrovski S."/>
        </authorList>
    </citation>
    <scope>NUCLEOTIDE SEQUENCE [LARGE SCALE GENOMIC DNA]</scope>
</reference>
<gene>
    <name evidence="2" type="ORF">GMA7_7</name>
</gene>
<sequence>MTNGTLSTAQRRNCVFARDLGSPVKSYEKLNDSGDGEKSKSLIIEGKPIFRSGTFSDSMGFEHTWEPLHINQMVDHAALLAQREIFSDVPVRKGHPDWGDIFSAPSRNAMDELIGYMENFRAEERVNPADGNTYTYLIADLEIIEETAIKNIKSGLWRNVSAEISTFVTNGNAEYWPVMQGVAYVDIPAVEGLKSHHSKATEQFSIILEEDMAGNNQPSDHDKNKPGAPAAPAAPAAPHAFSIGGKQVSDYAAVQAHINAVEAENTDLKQFRTESIEAGKVAFVKQLVTDNKIPATSEEAYINYAKSLTDMDQYNAWKGLEEAKPAMSITQPAAAGFSMSHEQATEVTQKDQRVDTLKGIIAQHSMGKMTREQIMETGSYKELVTLDPEFKL</sequence>